<evidence type="ECO:0000256" key="1">
    <source>
        <dbReference type="ARBA" id="ARBA00001958"/>
    </source>
</evidence>
<organism evidence="20 21">
    <name type="scientific">Ananas comosus</name>
    <name type="common">Pineapple</name>
    <name type="synonym">Ananas ananas</name>
    <dbReference type="NCBI Taxonomy" id="4615"/>
    <lineage>
        <taxon>Eukaryota</taxon>
        <taxon>Viridiplantae</taxon>
        <taxon>Streptophyta</taxon>
        <taxon>Embryophyta</taxon>
        <taxon>Tracheophyta</taxon>
        <taxon>Spermatophyta</taxon>
        <taxon>Magnoliopsida</taxon>
        <taxon>Liliopsida</taxon>
        <taxon>Poales</taxon>
        <taxon>Bromeliaceae</taxon>
        <taxon>Bromelioideae</taxon>
        <taxon>Ananas</taxon>
    </lineage>
</organism>
<dbReference type="Pfam" id="PF02887">
    <property type="entry name" value="PK_C"/>
    <property type="match status" value="1"/>
</dbReference>
<keyword evidence="15" id="KW-0670">Pyruvate</keyword>
<dbReference type="Gene3D" id="3.40.1380.20">
    <property type="entry name" value="Pyruvate kinase, C-terminal domain"/>
    <property type="match status" value="1"/>
</dbReference>
<evidence type="ECO:0000256" key="7">
    <source>
        <dbReference type="ARBA" id="ARBA00022679"/>
    </source>
</evidence>
<reference evidence="20" key="1">
    <citation type="journal article" date="2015" name="Nat. Genet.">
        <title>The pineapple genome and the evolution of CAM photosynthesis.</title>
        <authorList>
            <person name="Ming R."/>
            <person name="VanBuren R."/>
            <person name="Wai C.M."/>
            <person name="Tang H."/>
            <person name="Schatz M.C."/>
            <person name="Bowers J.E."/>
            <person name="Lyons E."/>
            <person name="Wang M.L."/>
            <person name="Chen J."/>
            <person name="Biggers E."/>
            <person name="Zhang J."/>
            <person name="Huang L."/>
            <person name="Zhang L."/>
            <person name="Miao W."/>
            <person name="Zhang J."/>
            <person name="Ye Z."/>
            <person name="Miao C."/>
            <person name="Lin Z."/>
            <person name="Wang H."/>
            <person name="Zhou H."/>
            <person name="Yim W.C."/>
            <person name="Priest H.D."/>
            <person name="Zheng C."/>
            <person name="Woodhouse M."/>
            <person name="Edger P.P."/>
            <person name="Guyot R."/>
            <person name="Guo H.B."/>
            <person name="Guo H."/>
            <person name="Zheng G."/>
            <person name="Singh R."/>
            <person name="Sharma A."/>
            <person name="Min X."/>
            <person name="Zheng Y."/>
            <person name="Lee H."/>
            <person name="Gurtowski J."/>
            <person name="Sedlazeck F.J."/>
            <person name="Harkess A."/>
            <person name="McKain M.R."/>
            <person name="Liao Z."/>
            <person name="Fang J."/>
            <person name="Liu J."/>
            <person name="Zhang X."/>
            <person name="Zhang Q."/>
            <person name="Hu W."/>
            <person name="Qin Y."/>
            <person name="Wang K."/>
            <person name="Chen L.Y."/>
            <person name="Shirley N."/>
            <person name="Lin Y.R."/>
            <person name="Liu L.Y."/>
            <person name="Hernandez A.G."/>
            <person name="Wright C.L."/>
            <person name="Bulone V."/>
            <person name="Tuskan G.A."/>
            <person name="Heath K."/>
            <person name="Zee F."/>
            <person name="Moore P.H."/>
            <person name="Sunkar R."/>
            <person name="Leebens-Mack J.H."/>
            <person name="Mockler T."/>
            <person name="Bennetzen J.L."/>
            <person name="Freeling M."/>
            <person name="Sankoff D."/>
            <person name="Paterson A.H."/>
            <person name="Zhu X."/>
            <person name="Yang X."/>
            <person name="Smith J.A."/>
            <person name="Cushman J.C."/>
            <person name="Paull R.E."/>
            <person name="Yu Q."/>
        </authorList>
    </citation>
    <scope>NUCLEOTIDE SEQUENCE [LARGE SCALE GENOMIC DNA]</scope>
    <source>
        <strain evidence="20">cv. F153</strain>
    </source>
</reference>
<dbReference type="Pfam" id="PF00224">
    <property type="entry name" value="PK"/>
    <property type="match status" value="1"/>
</dbReference>
<dbReference type="InterPro" id="IPR015806">
    <property type="entry name" value="Pyrv_Knase_insert_dom_sf"/>
</dbReference>
<dbReference type="FunFam" id="3.40.1380.20:FF:000006">
    <property type="entry name" value="Pyruvate kinase"/>
    <property type="match status" value="1"/>
</dbReference>
<dbReference type="PANTHER" id="PTHR11817">
    <property type="entry name" value="PYRUVATE KINASE"/>
    <property type="match status" value="1"/>
</dbReference>
<evidence type="ECO:0000256" key="16">
    <source>
        <dbReference type="ARBA" id="ARBA00048152"/>
    </source>
</evidence>
<evidence type="ECO:0000256" key="3">
    <source>
        <dbReference type="ARBA" id="ARBA00004997"/>
    </source>
</evidence>
<evidence type="ECO:0000259" key="18">
    <source>
        <dbReference type="Pfam" id="PF00224"/>
    </source>
</evidence>
<dbReference type="InterPro" id="IPR040442">
    <property type="entry name" value="Pyrv_kinase-like_dom_sf"/>
</dbReference>
<evidence type="ECO:0000256" key="5">
    <source>
        <dbReference type="ARBA" id="ARBA00011881"/>
    </source>
</evidence>
<dbReference type="AlphaFoldDB" id="A0A6P5GWD4"/>
<proteinExistence type="inferred from homology"/>
<evidence type="ECO:0000256" key="12">
    <source>
        <dbReference type="ARBA" id="ARBA00022842"/>
    </source>
</evidence>
<dbReference type="OrthoDB" id="108365at2759"/>
<evidence type="ECO:0000256" key="15">
    <source>
        <dbReference type="ARBA" id="ARBA00023317"/>
    </source>
</evidence>
<sequence length="527" mass="57620">MHSTHLLLEEPIRMASVLEPSKPSFFPAMTKIVGTLGPRSRSVEIISACLKAGMSVARFDFSWGGVDYHQETLEYLKLAIKSTKKLCAVMLDTVGPELQVANKSENAISLEENAFVVLTPDQGQEASSKLLPINFTGLAKAVKPGDTIFIGQYLFTGSETTSVWLEVSELNGDDVICMIKNTATLTGSLFTLHASQIHIDLPTLSDADKDVISKWGVRNKIDFLSLSYTRHAEDVRQAREFLSNLGDLKQTQIFAKVENIEGLTHFDEILQEADGIILSRGNLGIDLPPEKVFLFQKAALYKCNMAGKPAVITRVVDSMTDNLRPTRAEATDVANAVLDGSDAILLGAETLRGLYPVETISTVGKICAEAEKVFNQDLYFKKTVKYVGEPMSHLESIASSAVRAAIKVKASVIIVFTSSGRTARLIAKYRPTMPVLSVVIPRLKTNQLRWSFTGAFEARQSLIVRGLFPMLADPRHPAESTSATNESVLKVALDHGKESGVIKSHDRVVVCQKVGDASVVKIIELED</sequence>
<dbReference type="SUPFAM" id="SSF52935">
    <property type="entry name" value="PK C-terminal domain-like"/>
    <property type="match status" value="1"/>
</dbReference>
<dbReference type="GO" id="GO:0005524">
    <property type="term" value="F:ATP binding"/>
    <property type="evidence" value="ECO:0007669"/>
    <property type="project" value="UniProtKB-KW"/>
</dbReference>
<feature type="domain" description="Pyruvate kinase C-terminal" evidence="19">
    <location>
        <begin position="395"/>
        <end position="515"/>
    </location>
</feature>
<name>A0A6P5GWD4_ANACO</name>
<dbReference type="GeneID" id="109726809"/>
<evidence type="ECO:0000259" key="19">
    <source>
        <dbReference type="Pfam" id="PF02887"/>
    </source>
</evidence>
<dbReference type="InterPro" id="IPR015813">
    <property type="entry name" value="Pyrv/PenolPyrv_kinase-like_dom"/>
</dbReference>
<evidence type="ECO:0000256" key="13">
    <source>
        <dbReference type="ARBA" id="ARBA00022958"/>
    </source>
</evidence>
<comment type="subunit">
    <text evidence="5">Homotetramer.</text>
</comment>
<dbReference type="InterPro" id="IPR015793">
    <property type="entry name" value="Pyrv_Knase_brl"/>
</dbReference>
<dbReference type="InterPro" id="IPR015795">
    <property type="entry name" value="Pyrv_Knase_C"/>
</dbReference>
<reference evidence="21" key="2">
    <citation type="submission" date="2025-08" db="UniProtKB">
        <authorList>
            <consortium name="RefSeq"/>
        </authorList>
    </citation>
    <scope>IDENTIFICATION</scope>
    <source>
        <tissue evidence="21">Leaf</tissue>
    </source>
</reference>
<feature type="domain" description="Pyruvate kinase barrel" evidence="18">
    <location>
        <begin position="30"/>
        <end position="360"/>
    </location>
</feature>
<evidence type="ECO:0000256" key="11">
    <source>
        <dbReference type="ARBA" id="ARBA00022840"/>
    </source>
</evidence>
<evidence type="ECO:0000256" key="8">
    <source>
        <dbReference type="ARBA" id="ARBA00022723"/>
    </source>
</evidence>
<dbReference type="RefSeq" id="XP_020112189.1">
    <property type="nucleotide sequence ID" value="XM_020256600.1"/>
</dbReference>
<dbReference type="InterPro" id="IPR011037">
    <property type="entry name" value="Pyrv_Knase-like_insert_dom_sf"/>
</dbReference>
<dbReference type="InterPro" id="IPR001697">
    <property type="entry name" value="Pyr_Knase"/>
</dbReference>
<evidence type="ECO:0000256" key="2">
    <source>
        <dbReference type="ARBA" id="ARBA00004514"/>
    </source>
</evidence>
<evidence type="ECO:0000313" key="20">
    <source>
        <dbReference type="Proteomes" id="UP000515123"/>
    </source>
</evidence>
<evidence type="ECO:0000256" key="10">
    <source>
        <dbReference type="ARBA" id="ARBA00022777"/>
    </source>
</evidence>
<keyword evidence="8" id="KW-0479">Metal-binding</keyword>
<dbReference type="Gene3D" id="3.20.20.60">
    <property type="entry name" value="Phosphoenolpyruvate-binding domains"/>
    <property type="match status" value="1"/>
</dbReference>
<keyword evidence="7 17" id="KW-0808">Transferase</keyword>
<dbReference type="EC" id="2.7.1.40" evidence="6 17"/>
<dbReference type="InterPro" id="IPR036918">
    <property type="entry name" value="Pyrv_Knase_C_sf"/>
</dbReference>
<keyword evidence="12 17" id="KW-0460">Magnesium</keyword>
<keyword evidence="14 17" id="KW-0324">Glycolysis</keyword>
<evidence type="ECO:0000256" key="17">
    <source>
        <dbReference type="RuleBase" id="RU000504"/>
    </source>
</evidence>
<evidence type="ECO:0000256" key="6">
    <source>
        <dbReference type="ARBA" id="ARBA00012142"/>
    </source>
</evidence>
<dbReference type="GO" id="GO:0030955">
    <property type="term" value="F:potassium ion binding"/>
    <property type="evidence" value="ECO:0007669"/>
    <property type="project" value="InterPro"/>
</dbReference>
<dbReference type="GO" id="GO:0004743">
    <property type="term" value="F:pyruvate kinase activity"/>
    <property type="evidence" value="ECO:0007669"/>
    <property type="project" value="UniProtKB-EC"/>
</dbReference>
<dbReference type="NCBIfam" id="TIGR01064">
    <property type="entry name" value="pyruv_kin"/>
    <property type="match status" value="1"/>
</dbReference>
<dbReference type="GO" id="GO:0005829">
    <property type="term" value="C:cytosol"/>
    <property type="evidence" value="ECO:0007669"/>
    <property type="project" value="UniProtKB-SubCell"/>
</dbReference>
<keyword evidence="9" id="KW-0547">Nucleotide-binding</keyword>
<keyword evidence="13" id="KW-0630">Potassium</keyword>
<comment type="catalytic activity">
    <reaction evidence="16 17">
        <text>pyruvate + ATP = phosphoenolpyruvate + ADP + H(+)</text>
        <dbReference type="Rhea" id="RHEA:18157"/>
        <dbReference type="ChEBI" id="CHEBI:15361"/>
        <dbReference type="ChEBI" id="CHEBI:15378"/>
        <dbReference type="ChEBI" id="CHEBI:30616"/>
        <dbReference type="ChEBI" id="CHEBI:58702"/>
        <dbReference type="ChEBI" id="CHEBI:456216"/>
        <dbReference type="EC" id="2.7.1.40"/>
    </reaction>
</comment>
<protein>
    <recommendedName>
        <fullName evidence="6 17">Pyruvate kinase</fullName>
        <ecNumber evidence="6 17">2.7.1.40</ecNumber>
    </recommendedName>
</protein>
<gene>
    <name evidence="21" type="primary">LOC109726809</name>
</gene>
<dbReference type="GO" id="GO:0016301">
    <property type="term" value="F:kinase activity"/>
    <property type="evidence" value="ECO:0007669"/>
    <property type="project" value="UniProtKB-KW"/>
</dbReference>
<dbReference type="SUPFAM" id="SSF50800">
    <property type="entry name" value="PK beta-barrel domain-like"/>
    <property type="match status" value="1"/>
</dbReference>
<keyword evidence="11" id="KW-0067">ATP-binding</keyword>
<dbReference type="UniPathway" id="UPA00109">
    <property type="reaction ID" value="UER00188"/>
</dbReference>
<comment type="pathway">
    <text evidence="3 17">Carbohydrate degradation; glycolysis; pyruvate from D-glyceraldehyde 3-phosphate: step 5/5.</text>
</comment>
<dbReference type="FunFam" id="2.40.33.10:FF:000004">
    <property type="entry name" value="Pyruvate kinase"/>
    <property type="match status" value="1"/>
</dbReference>
<dbReference type="PRINTS" id="PR01050">
    <property type="entry name" value="PYRUVTKNASE"/>
</dbReference>
<comment type="cofactor">
    <cofactor evidence="1">
        <name>K(+)</name>
        <dbReference type="ChEBI" id="CHEBI:29103"/>
    </cofactor>
</comment>
<dbReference type="Gene3D" id="2.40.33.10">
    <property type="entry name" value="PK beta-barrel domain-like"/>
    <property type="match status" value="1"/>
</dbReference>
<evidence type="ECO:0000256" key="4">
    <source>
        <dbReference type="ARBA" id="ARBA00008663"/>
    </source>
</evidence>
<evidence type="ECO:0000256" key="14">
    <source>
        <dbReference type="ARBA" id="ARBA00023152"/>
    </source>
</evidence>
<dbReference type="GO" id="GO:0000287">
    <property type="term" value="F:magnesium ion binding"/>
    <property type="evidence" value="ECO:0007669"/>
    <property type="project" value="InterPro"/>
</dbReference>
<evidence type="ECO:0000313" key="21">
    <source>
        <dbReference type="RefSeq" id="XP_020112189.1"/>
    </source>
</evidence>
<keyword evidence="20" id="KW-1185">Reference proteome</keyword>
<comment type="subcellular location">
    <subcellularLocation>
        <location evidence="2">Cytoplasm</location>
        <location evidence="2">Cytosol</location>
    </subcellularLocation>
</comment>
<dbReference type="Proteomes" id="UP000515123">
    <property type="component" value="Linkage group 21"/>
</dbReference>
<accession>A0A6P5GWD4</accession>
<comment type="similarity">
    <text evidence="4 17">Belongs to the pyruvate kinase family.</text>
</comment>
<keyword evidence="10 17" id="KW-0418">Kinase</keyword>
<evidence type="ECO:0000256" key="9">
    <source>
        <dbReference type="ARBA" id="ARBA00022741"/>
    </source>
</evidence>
<dbReference type="SUPFAM" id="SSF51621">
    <property type="entry name" value="Phosphoenolpyruvate/pyruvate domain"/>
    <property type="match status" value="1"/>
</dbReference>